<reference evidence="2 3" key="1">
    <citation type="journal article" date="2015" name="Stand. Genomic Sci.">
        <title>Complete genome sequences of bacteriophages P12002L and P12002S, two lytic phages that infect a marine Polaribacter strain.</title>
        <authorList>
            <person name="Kang I."/>
            <person name="Jang H."/>
            <person name="Cho J.-C."/>
        </authorList>
    </citation>
    <scope>NUCLEOTIDE SEQUENCE [LARGE SCALE GENOMIC DNA]</scope>
</reference>
<gene>
    <name evidence="2" type="ORF">P12002L_0034</name>
</gene>
<sequence>MKLKAKLFFFTISVILLVYFFNSISNKNETIKRQESNIKALKDSTTYFKNKLGQTVATKLALQLTEKELKEEIKNNESLKIALKKFKKPIAVIQTKQEVKIDTVFIKYKDTIPFVFRRFERVKKDYYTLDLLSTNKGNTVSNFKLKDNEQTFVIGDKKKSIFSDSELRLDITNSNPLFNQKEIKPIVVVYKKSWYENPLITIPIGFGLGLLVD</sequence>
<organism evidence="2 3">
    <name type="scientific">Polaribacter phage P12002L</name>
    <dbReference type="NCBI Taxonomy" id="1647386"/>
    <lineage>
        <taxon>Viruses</taxon>
        <taxon>Duplodnaviria</taxon>
        <taxon>Heunggongvirae</taxon>
        <taxon>Uroviricota</taxon>
        <taxon>Caudoviricetes</taxon>
        <taxon>Incheonvirus</taxon>
        <taxon>Incheonvirus P12002L</taxon>
    </lineage>
</organism>
<dbReference type="RefSeq" id="YP_009209694.1">
    <property type="nucleotide sequence ID" value="NC_028924.1"/>
</dbReference>
<dbReference type="KEGG" id="vg:26636113"/>
<protein>
    <submittedName>
        <fullName evidence="2">Uncharacterized protein</fullName>
    </submittedName>
</protein>
<evidence type="ECO:0000313" key="3">
    <source>
        <dbReference type="Proteomes" id="UP000204415"/>
    </source>
</evidence>
<evidence type="ECO:0000313" key="2">
    <source>
        <dbReference type="EMBL" id="AKG94208.1"/>
    </source>
</evidence>
<proteinExistence type="predicted"/>
<name>A0A0F7IKF7_9CAUD</name>
<dbReference type="EMBL" id="KR136259">
    <property type="protein sequence ID" value="AKG94208.1"/>
    <property type="molecule type" value="Genomic_DNA"/>
</dbReference>
<accession>A0A0F7IKF7</accession>
<keyword evidence="3" id="KW-1185">Reference proteome</keyword>
<evidence type="ECO:0000256" key="1">
    <source>
        <dbReference type="SAM" id="Coils"/>
    </source>
</evidence>
<dbReference type="GeneID" id="26636113"/>
<feature type="coiled-coil region" evidence="1">
    <location>
        <begin position="24"/>
        <end position="82"/>
    </location>
</feature>
<keyword evidence="1" id="KW-0175">Coiled coil</keyword>
<dbReference type="Proteomes" id="UP000204415">
    <property type="component" value="Segment"/>
</dbReference>